<keyword evidence="5" id="KW-0472">Membrane</keyword>
<dbReference type="SUPFAM" id="SSF56935">
    <property type="entry name" value="Porins"/>
    <property type="match status" value="1"/>
</dbReference>
<evidence type="ECO:0000256" key="5">
    <source>
        <dbReference type="ARBA" id="ARBA00023136"/>
    </source>
</evidence>
<dbReference type="InterPro" id="IPR036942">
    <property type="entry name" value="Beta-barrel_TonB_sf"/>
</dbReference>
<comment type="subcellular location">
    <subcellularLocation>
        <location evidence="1">Cell outer membrane</location>
        <topology evidence="1">Multi-pass membrane protein</topology>
    </subcellularLocation>
</comment>
<dbReference type="InterPro" id="IPR013784">
    <property type="entry name" value="Carb-bd-like_fold"/>
</dbReference>
<evidence type="ECO:0000313" key="10">
    <source>
        <dbReference type="Proteomes" id="UP000535182"/>
    </source>
</evidence>
<dbReference type="PANTHER" id="PTHR30069:SF46">
    <property type="entry name" value="OAR PROTEIN"/>
    <property type="match status" value="1"/>
</dbReference>
<dbReference type="GO" id="GO:0030246">
    <property type="term" value="F:carbohydrate binding"/>
    <property type="evidence" value="ECO:0007669"/>
    <property type="project" value="InterPro"/>
</dbReference>
<evidence type="ECO:0000256" key="3">
    <source>
        <dbReference type="ARBA" id="ARBA00022452"/>
    </source>
</evidence>
<keyword evidence="10" id="KW-1185">Reference proteome</keyword>
<reference evidence="9 10" key="1">
    <citation type="submission" date="2020-08" db="EMBL/GenBank/DDBJ databases">
        <title>Genomic Encyclopedia of Type Strains, Phase IV (KMG-V): Genome sequencing to study the core and pangenomes of soil and plant-associated prokaryotes.</title>
        <authorList>
            <person name="Whitman W."/>
        </authorList>
    </citation>
    <scope>NUCLEOTIDE SEQUENCE [LARGE SCALE GENOMIC DNA]</scope>
    <source>
        <strain evidence="9 10">X5P2</strain>
    </source>
</reference>
<dbReference type="PANTHER" id="PTHR30069">
    <property type="entry name" value="TONB-DEPENDENT OUTER MEMBRANE RECEPTOR"/>
    <property type="match status" value="1"/>
</dbReference>
<evidence type="ECO:0000259" key="8">
    <source>
        <dbReference type="Pfam" id="PF25183"/>
    </source>
</evidence>
<accession>A0A9X0U1L9</accession>
<dbReference type="AlphaFoldDB" id="A0A9X0U1L9"/>
<comment type="caution">
    <text evidence="9">The sequence shown here is derived from an EMBL/GenBank/DDBJ whole genome shotgun (WGS) entry which is preliminary data.</text>
</comment>
<dbReference type="Gene3D" id="2.60.40.1120">
    <property type="entry name" value="Carboxypeptidase-like, regulatory domain"/>
    <property type="match status" value="1"/>
</dbReference>
<feature type="domain" description="TonB-dependent transporter Oar-like beta-barrel" evidence="8">
    <location>
        <begin position="264"/>
        <end position="1183"/>
    </location>
</feature>
<dbReference type="GO" id="GO:0009279">
    <property type="term" value="C:cell outer membrane"/>
    <property type="evidence" value="ECO:0007669"/>
    <property type="project" value="UniProtKB-SubCell"/>
</dbReference>
<evidence type="ECO:0000256" key="1">
    <source>
        <dbReference type="ARBA" id="ARBA00004571"/>
    </source>
</evidence>
<dbReference type="GO" id="GO:0044718">
    <property type="term" value="P:siderophore transmembrane transport"/>
    <property type="evidence" value="ECO:0007669"/>
    <property type="project" value="TreeGrafter"/>
</dbReference>
<evidence type="ECO:0000256" key="6">
    <source>
        <dbReference type="ARBA" id="ARBA00023237"/>
    </source>
</evidence>
<keyword evidence="6" id="KW-0998">Cell outer membrane</keyword>
<keyword evidence="2" id="KW-0813">Transport</keyword>
<dbReference type="Proteomes" id="UP000535182">
    <property type="component" value="Unassembled WGS sequence"/>
</dbReference>
<dbReference type="GO" id="GO:0015344">
    <property type="term" value="F:siderophore uptake transmembrane transporter activity"/>
    <property type="evidence" value="ECO:0007669"/>
    <property type="project" value="TreeGrafter"/>
</dbReference>
<dbReference type="Pfam" id="PF13620">
    <property type="entry name" value="CarboxypepD_reg"/>
    <property type="match status" value="1"/>
</dbReference>
<dbReference type="Pfam" id="PF25183">
    <property type="entry name" value="OMP_b-brl_4"/>
    <property type="match status" value="1"/>
</dbReference>
<dbReference type="SUPFAM" id="SSF49452">
    <property type="entry name" value="Starch-binding domain-like"/>
    <property type="match status" value="1"/>
</dbReference>
<gene>
    <name evidence="9" type="ORF">HDF14_000210</name>
</gene>
<sequence>MLLSKSSSPVVKTLLSLLAFAFLFIITSFLHAATGGSISGAVTDRSGAVVIGAVLKLVNTAQHTAYSAVSDKQGFYTFPNLPVGHYDLDITAAGFNPQRKTDLTVDADSALRINASLEIGTRSDVVTVTSEAGIQVETTATHLGEVVSGDQMTAIPLNGRSYTDLLAIQPGVAPVSTLLPSSVIMAGVTGSIDPSGDENPGNLSINGQRESSNGFVVNGINVEEPMNGGTAVIPNLDSIEEFRVLTTNFDPEYGNYNGGIITVVSKSGTNRLHGKAFEFFRNTNLDSKGYFDQTRASFDQNQFGGAIDGPIKRDKIFFFTDYQGTRTTQGVSTGNISVPTVAERNGNFSDSASSFVTTTTVNGAHVTVPTTVSGSYLASQILTPKLGYQVTAGEPYYFAGCTSTAQCVFPNLAIPQSVWAAPAKNLLQYIPSPNVGENQFSTSAFSHTVRDDKGSVRIDGNSRIGQLSAYYFIDDYSLDNPYPGSVAGASVPGFDALFIGRAQLFSISDTKVIGANTVNEFHIGYLRNANVIGQPKGGLGVSLASQGFTDPANGGIFVQAPQFEGVENITFPTFVMGVPITNMTQTNNTYYLSDGLSRSVGAHTLKFGVQFHFDQVNEHPNGTFNGTFNINGTETGDPYADFLLGTPSNFTQSSGQQYYLRNHYLGLYVQDSWRVRTDLTINAGLRWDVIAPWSEKYNQLQTYIPGEQSTLFPGAPEGFVVAGDPGVPNTIAPTSYKNFAPRIGFAYSPKIEHGIWSKIFGASGQSSIRASYGLFYTAFPGLTAGIMYAVPPFGFNYLSPGPPLLATPFVTAATGVNNGQRFPFPFPSHSVSRTNPDTSVNWANFTPIAADPFFYYRNRAPYTNNYMLSLQRQITANTLLTVSYVGNQGHRILTLVSANPGDPALCLSLPGCGPFGEDSTYTNSAGQTVQGTRVGQGPNYGENTADKSTASSNYNALETTLRYQHHGTQVLFSYTYAKSIDQGSSLGEQLNPIDPRQSRTISAWDLKHNFVASYSWALPLASLFHKSNRLTEEWNLSGTTRFATGFPVTLFDNSDNSLLGTLGNGANNYLLDTPQYLPGHLKINTNGRNGRQAFNTALFPEENLGQLGNAKRRVFYGPGINNFDMALQKGLRFAESKSLDFRLESFNTFNHTQFYGPAAVDGQVEDTQNFGKIVSAAAPRLVQLAAKFSF</sequence>
<dbReference type="Gene3D" id="2.40.170.20">
    <property type="entry name" value="TonB-dependent receptor, beta-barrel domain"/>
    <property type="match status" value="1"/>
</dbReference>
<protein>
    <recommendedName>
        <fullName evidence="8">TonB-dependent transporter Oar-like beta-barrel domain-containing protein</fullName>
    </recommendedName>
</protein>
<organism evidence="9 10">
    <name type="scientific">Tunturiibacter gelidiferens</name>
    <dbReference type="NCBI Taxonomy" id="3069689"/>
    <lineage>
        <taxon>Bacteria</taxon>
        <taxon>Pseudomonadati</taxon>
        <taxon>Acidobacteriota</taxon>
        <taxon>Terriglobia</taxon>
        <taxon>Terriglobales</taxon>
        <taxon>Acidobacteriaceae</taxon>
        <taxon>Tunturiibacter</taxon>
    </lineage>
</organism>
<keyword evidence="3" id="KW-1134">Transmembrane beta strand</keyword>
<dbReference type="InterPro" id="IPR039426">
    <property type="entry name" value="TonB-dep_rcpt-like"/>
</dbReference>
<name>A0A9X0U1L9_9BACT</name>
<feature type="region of interest" description="Disordered" evidence="7">
    <location>
        <begin position="929"/>
        <end position="949"/>
    </location>
</feature>
<dbReference type="RefSeq" id="WP_183972696.1">
    <property type="nucleotide sequence ID" value="NZ_JACHEB010000001.1"/>
</dbReference>
<evidence type="ECO:0000256" key="2">
    <source>
        <dbReference type="ARBA" id="ARBA00022448"/>
    </source>
</evidence>
<dbReference type="EMBL" id="JACHEB010000001">
    <property type="protein sequence ID" value="MBB5326616.1"/>
    <property type="molecule type" value="Genomic_DNA"/>
</dbReference>
<proteinExistence type="predicted"/>
<evidence type="ECO:0000313" key="9">
    <source>
        <dbReference type="EMBL" id="MBB5326616.1"/>
    </source>
</evidence>
<dbReference type="InterPro" id="IPR057601">
    <property type="entry name" value="Oar-like_b-barrel"/>
</dbReference>
<evidence type="ECO:0000256" key="4">
    <source>
        <dbReference type="ARBA" id="ARBA00022692"/>
    </source>
</evidence>
<keyword evidence="4" id="KW-0812">Transmembrane</keyword>
<evidence type="ECO:0000256" key="7">
    <source>
        <dbReference type="SAM" id="MobiDB-lite"/>
    </source>
</evidence>